<sequence length="99" mass="10490">MSSRPPVTQQADWESDLLPWMRRTAEELDVGGVDLDVDRVHLMTGAVAEGVQRSMAPISAFLVGAAVARGASLEEACAAVEGLCAERVGLTARRCPPRG</sequence>
<proteinExistence type="predicted"/>
<feature type="domain" description="DUF6457" evidence="1">
    <location>
        <begin position="14"/>
        <end position="87"/>
    </location>
</feature>
<evidence type="ECO:0000313" key="3">
    <source>
        <dbReference type="Proteomes" id="UP000588158"/>
    </source>
</evidence>
<comment type="caution">
    <text evidence="2">The sequence shown here is derived from an EMBL/GenBank/DDBJ whole genome shotgun (WGS) entry which is preliminary data.</text>
</comment>
<dbReference type="AlphaFoldDB" id="A0A841A8J7"/>
<organism evidence="2 3">
    <name type="scientific">Brachybacterium aquaticum</name>
    <dbReference type="NCBI Taxonomy" id="1432564"/>
    <lineage>
        <taxon>Bacteria</taxon>
        <taxon>Bacillati</taxon>
        <taxon>Actinomycetota</taxon>
        <taxon>Actinomycetes</taxon>
        <taxon>Micrococcales</taxon>
        <taxon>Dermabacteraceae</taxon>
        <taxon>Brachybacterium</taxon>
    </lineage>
</organism>
<reference evidence="2 3" key="1">
    <citation type="submission" date="2020-08" db="EMBL/GenBank/DDBJ databases">
        <title>Sequencing the genomes of 1000 actinobacteria strains.</title>
        <authorList>
            <person name="Klenk H.-P."/>
        </authorList>
    </citation>
    <scope>NUCLEOTIDE SEQUENCE [LARGE SCALE GENOMIC DNA]</scope>
    <source>
        <strain evidence="2 3">DSM 28796</strain>
    </source>
</reference>
<dbReference type="EMBL" id="JACHLZ010000001">
    <property type="protein sequence ID" value="MBB5831156.1"/>
    <property type="molecule type" value="Genomic_DNA"/>
</dbReference>
<protein>
    <recommendedName>
        <fullName evidence="1">DUF6457 domain-containing protein</fullName>
    </recommendedName>
</protein>
<accession>A0A841A8J7</accession>
<keyword evidence="3" id="KW-1185">Reference proteome</keyword>
<evidence type="ECO:0000313" key="2">
    <source>
        <dbReference type="EMBL" id="MBB5831156.1"/>
    </source>
</evidence>
<dbReference type="RefSeq" id="WP_184324670.1">
    <property type="nucleotide sequence ID" value="NZ_JACHLZ010000001.1"/>
</dbReference>
<dbReference type="Pfam" id="PF20058">
    <property type="entry name" value="DUF6457"/>
    <property type="match status" value="1"/>
</dbReference>
<evidence type="ECO:0000259" key="1">
    <source>
        <dbReference type="Pfam" id="PF20058"/>
    </source>
</evidence>
<dbReference type="InterPro" id="IPR045598">
    <property type="entry name" value="DUF6457"/>
</dbReference>
<gene>
    <name evidence="2" type="ORF">HNR70_000969</name>
</gene>
<dbReference type="Proteomes" id="UP000588158">
    <property type="component" value="Unassembled WGS sequence"/>
</dbReference>
<name>A0A841A8J7_9MICO</name>